<feature type="chain" id="PRO_5046906204" description="N-terminal domain of peptidoglycan hydrolase CwlO-containing protein" evidence="3">
    <location>
        <begin position="43"/>
        <end position="392"/>
    </location>
</feature>
<dbReference type="Gene3D" id="6.10.250.3150">
    <property type="match status" value="1"/>
</dbReference>
<feature type="compositionally biased region" description="Polar residues" evidence="2">
    <location>
        <begin position="232"/>
        <end position="253"/>
    </location>
</feature>
<dbReference type="EMBL" id="JAZGJQ010000004">
    <property type="protein sequence ID" value="MEE6147369.1"/>
    <property type="molecule type" value="Genomic_DNA"/>
</dbReference>
<keyword evidence="5" id="KW-1185">Reference proteome</keyword>
<gene>
    <name evidence="4" type="ORF">VXJ25_05105</name>
</gene>
<dbReference type="RefSeq" id="WP_330958134.1">
    <property type="nucleotide sequence ID" value="NZ_JAZGJQ010000004.1"/>
</dbReference>
<feature type="signal peptide" evidence="3">
    <location>
        <begin position="1"/>
        <end position="42"/>
    </location>
</feature>
<evidence type="ECO:0000313" key="4">
    <source>
        <dbReference type="EMBL" id="MEE6147369.1"/>
    </source>
</evidence>
<keyword evidence="1" id="KW-0175">Coiled coil</keyword>
<protein>
    <recommendedName>
        <fullName evidence="6">N-terminal domain of peptidoglycan hydrolase CwlO-containing protein</fullName>
    </recommendedName>
</protein>
<evidence type="ECO:0000256" key="2">
    <source>
        <dbReference type="SAM" id="MobiDB-lite"/>
    </source>
</evidence>
<reference evidence="4 5" key="1">
    <citation type="submission" date="2024-01" db="EMBL/GenBank/DDBJ databases">
        <title>Description of Olsenella sp. nov., isolated from pig feces.</title>
        <authorList>
            <person name="Chang Y.-H."/>
        </authorList>
    </citation>
    <scope>NUCLEOTIDE SEQUENCE [LARGE SCALE GENOMIC DNA]</scope>
    <source>
        <strain evidence="4 5">YH-ols2223</strain>
    </source>
</reference>
<organism evidence="4 5">
    <name type="scientific">Olsenella absiana</name>
    <dbReference type="NCBI Taxonomy" id="3115222"/>
    <lineage>
        <taxon>Bacteria</taxon>
        <taxon>Bacillati</taxon>
        <taxon>Actinomycetota</taxon>
        <taxon>Coriobacteriia</taxon>
        <taxon>Coriobacteriales</taxon>
        <taxon>Atopobiaceae</taxon>
        <taxon>Olsenella</taxon>
    </lineage>
</organism>
<accession>A0ABU7R9T9</accession>
<name>A0ABU7R9T9_9ACTN</name>
<feature type="coiled-coil region" evidence="1">
    <location>
        <begin position="45"/>
        <end position="100"/>
    </location>
</feature>
<evidence type="ECO:0008006" key="6">
    <source>
        <dbReference type="Google" id="ProtNLM"/>
    </source>
</evidence>
<dbReference type="Proteomes" id="UP001332931">
    <property type="component" value="Unassembled WGS sequence"/>
</dbReference>
<evidence type="ECO:0000256" key="3">
    <source>
        <dbReference type="SAM" id="SignalP"/>
    </source>
</evidence>
<proteinExistence type="predicted"/>
<evidence type="ECO:0000313" key="5">
    <source>
        <dbReference type="Proteomes" id="UP001332931"/>
    </source>
</evidence>
<feature type="coiled-coil region" evidence="1">
    <location>
        <begin position="152"/>
        <end position="222"/>
    </location>
</feature>
<sequence length="392" mass="41098">MRDRKTQGEGRRARGAIGRAATIACSTLALTGFALAPAVAQAATADELASEAASLNQQLQQATQDYASAQAEVEGIQSSIDQNEEDVAALEAELPEKRARAAESIRTLYKFQQGTPGLIELILSSEDFNDFISTVTYIDAIHQRSTEQVTELATLSDELAQKRAELTSQRDEALQRQQTAEQALSSVRTAQASVQAQADELARQEEAERQAAIAEAQQAVDAAAGAAEVSPDGTSSSDAAPSQATFTTSSGNTAAVEVPSAPSADNAAVSENTTTSEQDGWAARIDAYLAGSPLAGQGATFAAAAARYGVDPRISPAISAVESSKGAVCFRPHNAWGWGSSSWSSWEEAIYAHVSGFASGYGSTMSMAVARKYCPPTAGEWYASVLAEMSRI</sequence>
<feature type="region of interest" description="Disordered" evidence="2">
    <location>
        <begin position="223"/>
        <end position="277"/>
    </location>
</feature>
<evidence type="ECO:0000256" key="1">
    <source>
        <dbReference type="SAM" id="Coils"/>
    </source>
</evidence>
<keyword evidence="3" id="KW-0732">Signal</keyword>
<comment type="caution">
    <text evidence="4">The sequence shown here is derived from an EMBL/GenBank/DDBJ whole genome shotgun (WGS) entry which is preliminary data.</text>
</comment>